<comment type="miscellaneous">
    <text evidence="8">This enzyme catalyzes only one turnover and therefore is not strictly catalytic. According to one definition, an enzyme is a biocatalyst that acts repeatedly and over many reaction cycles.</text>
</comment>
<proteinExistence type="inferred from homology"/>
<keyword evidence="3 8" id="KW-0489">Methyltransferase</keyword>
<dbReference type="NCBIfam" id="TIGR00589">
    <property type="entry name" value="ogt"/>
    <property type="match status" value="1"/>
</dbReference>
<evidence type="ECO:0000259" key="10">
    <source>
        <dbReference type="Pfam" id="PF02870"/>
    </source>
</evidence>
<dbReference type="Gene3D" id="1.10.10.10">
    <property type="entry name" value="Winged helix-like DNA-binding domain superfamily/Winged helix DNA-binding domain"/>
    <property type="match status" value="1"/>
</dbReference>
<dbReference type="InterPro" id="IPR036388">
    <property type="entry name" value="WH-like_DNA-bd_sf"/>
</dbReference>
<evidence type="ECO:0000256" key="7">
    <source>
        <dbReference type="ARBA" id="ARBA00049348"/>
    </source>
</evidence>
<dbReference type="SUPFAM" id="SSF46767">
    <property type="entry name" value="Methylated DNA-protein cysteine methyltransferase, C-terminal domain"/>
    <property type="match status" value="1"/>
</dbReference>
<dbReference type="EC" id="2.1.1.63" evidence="8"/>
<dbReference type="AlphaFoldDB" id="A0A285TI98"/>
<comment type="similarity">
    <text evidence="8">Belongs to the MGMT family.</text>
</comment>
<sequence length="152" mass="16231">MSDVAHLDTPVGPLEIEAAHDAIVRVGWGRRRDPSPTPLLEEALDQLRRYFAGDLTRFDLPLAPAGNEFQQSVFRELLAIPYGETCTYGDLAARLSTFGQPIGQACGANPIPVIIPCHRVLSAGGLGGYSGEGGSETKIALLKLEGGFPFLL</sequence>
<dbReference type="GO" id="GO:0003908">
    <property type="term" value="F:methylated-DNA-[protein]-cysteine S-methyltransferase activity"/>
    <property type="evidence" value="ECO:0007669"/>
    <property type="project" value="UniProtKB-UniRule"/>
</dbReference>
<dbReference type="CDD" id="cd06445">
    <property type="entry name" value="ATase"/>
    <property type="match status" value="1"/>
</dbReference>
<reference evidence="11 12" key="1">
    <citation type="submission" date="2017-08" db="EMBL/GenBank/DDBJ databases">
        <authorList>
            <person name="de Groot N.N."/>
        </authorList>
    </citation>
    <scope>NUCLEOTIDE SEQUENCE [LARGE SCALE GENOMIC DNA]</scope>
    <source>
        <strain evidence="11 12">USBA 352</strain>
    </source>
</reference>
<feature type="active site" description="Nucleophile; methyl group acceptor" evidence="8">
    <location>
        <position position="117"/>
    </location>
</feature>
<dbReference type="OrthoDB" id="9802228at2"/>
<dbReference type="InterPro" id="IPR036631">
    <property type="entry name" value="MGMT_N_sf"/>
</dbReference>
<keyword evidence="6 8" id="KW-0234">DNA repair</keyword>
<dbReference type="Proteomes" id="UP000219331">
    <property type="component" value="Unassembled WGS sequence"/>
</dbReference>
<dbReference type="GO" id="GO:0006307">
    <property type="term" value="P:DNA alkylation repair"/>
    <property type="evidence" value="ECO:0007669"/>
    <property type="project" value="UniProtKB-UniRule"/>
</dbReference>
<dbReference type="PANTHER" id="PTHR10815">
    <property type="entry name" value="METHYLATED-DNA--PROTEIN-CYSTEINE METHYLTRANSFERASE"/>
    <property type="match status" value="1"/>
</dbReference>
<dbReference type="InterPro" id="IPR023546">
    <property type="entry name" value="MGMT"/>
</dbReference>
<evidence type="ECO:0000256" key="4">
    <source>
        <dbReference type="ARBA" id="ARBA00022679"/>
    </source>
</evidence>
<dbReference type="InterPro" id="IPR008332">
    <property type="entry name" value="MethylG_MeTrfase_N"/>
</dbReference>
<dbReference type="HAMAP" id="MF_00772">
    <property type="entry name" value="OGT"/>
    <property type="match status" value="1"/>
</dbReference>
<keyword evidence="4 8" id="KW-0808">Transferase</keyword>
<organism evidence="11 12">
    <name type="scientific">Stappia indica</name>
    <dbReference type="NCBI Taxonomy" id="538381"/>
    <lineage>
        <taxon>Bacteria</taxon>
        <taxon>Pseudomonadati</taxon>
        <taxon>Pseudomonadota</taxon>
        <taxon>Alphaproteobacteria</taxon>
        <taxon>Hyphomicrobiales</taxon>
        <taxon>Stappiaceae</taxon>
        <taxon>Stappia</taxon>
    </lineage>
</organism>
<evidence type="ECO:0000313" key="12">
    <source>
        <dbReference type="Proteomes" id="UP000219331"/>
    </source>
</evidence>
<comment type="catalytic activity">
    <reaction evidence="1 8">
        <text>a 4-O-methyl-thymidine in DNA + L-cysteinyl-[protein] = a thymidine in DNA + S-methyl-L-cysteinyl-[protein]</text>
        <dbReference type="Rhea" id="RHEA:53428"/>
        <dbReference type="Rhea" id="RHEA-COMP:10131"/>
        <dbReference type="Rhea" id="RHEA-COMP:10132"/>
        <dbReference type="Rhea" id="RHEA-COMP:13555"/>
        <dbReference type="Rhea" id="RHEA-COMP:13556"/>
        <dbReference type="ChEBI" id="CHEBI:29950"/>
        <dbReference type="ChEBI" id="CHEBI:82612"/>
        <dbReference type="ChEBI" id="CHEBI:137386"/>
        <dbReference type="ChEBI" id="CHEBI:137387"/>
        <dbReference type="EC" id="2.1.1.63"/>
    </reaction>
</comment>
<feature type="domain" description="Methylated-DNA-[protein]-cysteine S-methyltransferase DNA binding" evidence="9">
    <location>
        <begin position="68"/>
        <end position="146"/>
    </location>
</feature>
<dbReference type="EMBL" id="OBML01000011">
    <property type="protein sequence ID" value="SOC21848.1"/>
    <property type="molecule type" value="Genomic_DNA"/>
</dbReference>
<comment type="catalytic activity">
    <reaction evidence="7 8">
        <text>a 6-O-methyl-2'-deoxyguanosine in DNA + L-cysteinyl-[protein] = S-methyl-L-cysteinyl-[protein] + a 2'-deoxyguanosine in DNA</text>
        <dbReference type="Rhea" id="RHEA:24000"/>
        <dbReference type="Rhea" id="RHEA-COMP:10131"/>
        <dbReference type="Rhea" id="RHEA-COMP:10132"/>
        <dbReference type="Rhea" id="RHEA-COMP:11367"/>
        <dbReference type="Rhea" id="RHEA-COMP:11368"/>
        <dbReference type="ChEBI" id="CHEBI:29950"/>
        <dbReference type="ChEBI" id="CHEBI:82612"/>
        <dbReference type="ChEBI" id="CHEBI:85445"/>
        <dbReference type="ChEBI" id="CHEBI:85448"/>
        <dbReference type="EC" id="2.1.1.63"/>
    </reaction>
</comment>
<evidence type="ECO:0000256" key="8">
    <source>
        <dbReference type="HAMAP-Rule" id="MF_00772"/>
    </source>
</evidence>
<keyword evidence="12" id="KW-1185">Reference proteome</keyword>
<dbReference type="SUPFAM" id="SSF53155">
    <property type="entry name" value="Methylated DNA-protein cysteine methyltransferase domain"/>
    <property type="match status" value="1"/>
</dbReference>
<comment type="subcellular location">
    <subcellularLocation>
        <location evidence="8">Cytoplasm</location>
    </subcellularLocation>
</comment>
<evidence type="ECO:0000259" key="9">
    <source>
        <dbReference type="Pfam" id="PF01035"/>
    </source>
</evidence>
<dbReference type="Gene3D" id="3.30.160.70">
    <property type="entry name" value="Methylated DNA-protein cysteine methyltransferase domain"/>
    <property type="match status" value="1"/>
</dbReference>
<dbReference type="GO" id="GO:0032259">
    <property type="term" value="P:methylation"/>
    <property type="evidence" value="ECO:0007669"/>
    <property type="project" value="UniProtKB-KW"/>
</dbReference>
<accession>A0A285TI98</accession>
<evidence type="ECO:0000256" key="1">
    <source>
        <dbReference type="ARBA" id="ARBA00001286"/>
    </source>
</evidence>
<dbReference type="PANTHER" id="PTHR10815:SF13">
    <property type="entry name" value="METHYLATED-DNA--PROTEIN-CYSTEINE METHYLTRANSFERASE"/>
    <property type="match status" value="1"/>
</dbReference>
<comment type="function">
    <text evidence="8">Involved in the cellular defense against the biological effects of O6-methylguanine (O6-MeG) and O4-methylthymine (O4-MeT) in DNA. Repairs the methylated nucleobase in DNA by stoichiometrically transferring the methyl group to a cysteine residue in the enzyme. This is a suicide reaction: the enzyme is irreversibly inactivated.</text>
</comment>
<protein>
    <recommendedName>
        <fullName evidence="8">Methylated-DNA--protein-cysteine methyltransferase</fullName>
        <ecNumber evidence="8">2.1.1.63</ecNumber>
    </recommendedName>
    <alternativeName>
        <fullName evidence="8">6-O-methylguanine-DNA methyltransferase</fullName>
        <shortName evidence="8">MGMT</shortName>
    </alternativeName>
    <alternativeName>
        <fullName evidence="8">O-6-methylguanine-DNA-alkyltransferase</fullName>
    </alternativeName>
</protein>
<dbReference type="RefSeq" id="WP_097176030.1">
    <property type="nucleotide sequence ID" value="NZ_OBML01000011.1"/>
</dbReference>
<evidence type="ECO:0000256" key="3">
    <source>
        <dbReference type="ARBA" id="ARBA00022603"/>
    </source>
</evidence>
<dbReference type="InterPro" id="IPR014048">
    <property type="entry name" value="MethylDNA_cys_MeTrfase_DNA-bd"/>
</dbReference>
<evidence type="ECO:0000256" key="5">
    <source>
        <dbReference type="ARBA" id="ARBA00022763"/>
    </source>
</evidence>
<keyword evidence="5 8" id="KW-0227">DNA damage</keyword>
<name>A0A285TI98_9HYPH</name>
<dbReference type="Pfam" id="PF02870">
    <property type="entry name" value="Methyltransf_1N"/>
    <property type="match status" value="1"/>
</dbReference>
<dbReference type="GO" id="GO:0005737">
    <property type="term" value="C:cytoplasm"/>
    <property type="evidence" value="ECO:0007669"/>
    <property type="project" value="UniProtKB-SubCell"/>
</dbReference>
<gene>
    <name evidence="11" type="ORF">SAMN05421512_111172</name>
</gene>
<evidence type="ECO:0000313" key="11">
    <source>
        <dbReference type="EMBL" id="SOC21848.1"/>
    </source>
</evidence>
<evidence type="ECO:0000256" key="6">
    <source>
        <dbReference type="ARBA" id="ARBA00023204"/>
    </source>
</evidence>
<dbReference type="Pfam" id="PF01035">
    <property type="entry name" value="DNA_binding_1"/>
    <property type="match status" value="1"/>
</dbReference>
<keyword evidence="2 8" id="KW-0963">Cytoplasm</keyword>
<dbReference type="InterPro" id="IPR036217">
    <property type="entry name" value="MethylDNA_cys_MeTrfase_DNAb"/>
</dbReference>
<dbReference type="InterPro" id="IPR001497">
    <property type="entry name" value="MethylDNA_cys_MeTrfase_AS"/>
</dbReference>
<evidence type="ECO:0000256" key="2">
    <source>
        <dbReference type="ARBA" id="ARBA00022490"/>
    </source>
</evidence>
<feature type="domain" description="Methylguanine DNA methyltransferase ribonuclease-like" evidence="10">
    <location>
        <begin position="7"/>
        <end position="64"/>
    </location>
</feature>
<dbReference type="PROSITE" id="PS00374">
    <property type="entry name" value="MGMT"/>
    <property type="match status" value="1"/>
</dbReference>
<dbReference type="STRING" id="538381.GCA_001696535_01677"/>